<evidence type="ECO:0000313" key="7">
    <source>
        <dbReference type="EMBL" id="PKK89878.1"/>
    </source>
</evidence>
<protein>
    <recommendedName>
        <fullName evidence="6">Methyl-accepting transducer domain-containing protein</fullName>
    </recommendedName>
</protein>
<evidence type="ECO:0000313" key="8">
    <source>
        <dbReference type="Proteomes" id="UP000233256"/>
    </source>
</evidence>
<keyword evidence="1" id="KW-0145">Chemotaxis</keyword>
<feature type="region of interest" description="Disordered" evidence="4">
    <location>
        <begin position="659"/>
        <end position="695"/>
    </location>
</feature>
<dbReference type="GO" id="GO:0004888">
    <property type="term" value="F:transmembrane signaling receptor activity"/>
    <property type="evidence" value="ECO:0007669"/>
    <property type="project" value="TreeGrafter"/>
</dbReference>
<feature type="region of interest" description="Disordered" evidence="4">
    <location>
        <begin position="368"/>
        <end position="387"/>
    </location>
</feature>
<evidence type="ECO:0000259" key="6">
    <source>
        <dbReference type="PROSITE" id="PS50111"/>
    </source>
</evidence>
<feature type="compositionally biased region" description="Polar residues" evidence="4">
    <location>
        <begin position="608"/>
        <end position="619"/>
    </location>
</feature>
<dbReference type="PANTHER" id="PTHR43531:SF11">
    <property type="entry name" value="METHYL-ACCEPTING CHEMOTAXIS PROTEIN 3"/>
    <property type="match status" value="1"/>
</dbReference>
<dbReference type="SMART" id="SM00283">
    <property type="entry name" value="MA"/>
    <property type="match status" value="1"/>
</dbReference>
<accession>A0A2N1PNF3</accession>
<keyword evidence="5" id="KW-0472">Membrane</keyword>
<keyword evidence="5" id="KW-0812">Transmembrane</keyword>
<dbReference type="InterPro" id="IPR004089">
    <property type="entry name" value="MCPsignal_dom"/>
</dbReference>
<dbReference type="PANTHER" id="PTHR43531">
    <property type="entry name" value="PROTEIN ICFG"/>
    <property type="match status" value="1"/>
</dbReference>
<sequence>MFRNMKLSTKIGIGFAALIVIAVLLGGTAVWIMKGAAERAEILATEYVPEVAVANEIERNALLTMYNIRAYGYTEDEAQLTEGLGYLAKVDEELEKAGALADRASHLVKLKGQVKTALESVTQYRRIVENTKKGIDAFAVIRGEMDKAAGEFMREASDYLQSQNESLDKELASGAEASAIAARVKKINEINDIIDIGNEARVGNFKSQATRSPETMEKAISALGDIGGHIDELMKNTSRDVNVRQLNAVRTTGNGYLENMKKFLAKWHELEKIGEERFTVGLTVLEACKTTARAGVDGTTDGAETASHELLFAVTVMMWGLAGAVVVGILLAWYLTHSITEPLRIIIDGLNRGSEQVASASNQVSSASQQLAEGASQQASSLEEVSSSLEEMASMTRQNAQNSNQADQMATQAARAAGKGTEAMGRMKDAIGRIKTSSDETAKIIKTIDEIAFQTNLLALNAAVEAARAGEAGKGFAVVAEEVRNLAQRSAEAAKNTSALIEESQQNSVGGVKATEEVGAILNEITDSIGKVTQLIAEVTAASSEQSKGVDEINSGVAQMNQVTQANAANAEESAAAGEELAAQAGEMTRMVEALVVMIEGANVSGFGQTNHESDSAGSRKSFAELKPQKTSSSASMMASRNGKVNNYNSMKAAVAAKTPGAKANAKPAPKMASMAGKAAPEQVFPLDDDDIQDF</sequence>
<keyword evidence="3" id="KW-0807">Transducer</keyword>
<dbReference type="AlphaFoldDB" id="A0A2N1PNF3"/>
<feature type="compositionally biased region" description="Low complexity" evidence="4">
    <location>
        <begin position="659"/>
        <end position="681"/>
    </location>
</feature>
<feature type="transmembrane region" description="Helical" evidence="5">
    <location>
        <begin position="310"/>
        <end position="335"/>
    </location>
</feature>
<evidence type="ECO:0000256" key="2">
    <source>
        <dbReference type="ARBA" id="ARBA00029447"/>
    </source>
</evidence>
<dbReference type="GO" id="GO:0005886">
    <property type="term" value="C:plasma membrane"/>
    <property type="evidence" value="ECO:0007669"/>
    <property type="project" value="TreeGrafter"/>
</dbReference>
<dbReference type="GO" id="GO:0007165">
    <property type="term" value="P:signal transduction"/>
    <property type="evidence" value="ECO:0007669"/>
    <property type="project" value="UniProtKB-KW"/>
</dbReference>
<reference evidence="7 8" key="1">
    <citation type="journal article" date="2017" name="ISME J.">
        <title>Potential for microbial H2 and metal transformations associated with novel bacteria and archaea in deep terrestrial subsurface sediments.</title>
        <authorList>
            <person name="Hernsdorf A.W."/>
            <person name="Amano Y."/>
            <person name="Miyakawa K."/>
            <person name="Ise K."/>
            <person name="Suzuki Y."/>
            <person name="Anantharaman K."/>
            <person name="Probst A."/>
            <person name="Burstein D."/>
            <person name="Thomas B.C."/>
            <person name="Banfield J.F."/>
        </authorList>
    </citation>
    <scope>NUCLEOTIDE SEQUENCE [LARGE SCALE GENOMIC DNA]</scope>
    <source>
        <strain evidence="7">HGW-Wallbacteria-1</strain>
    </source>
</reference>
<dbReference type="SUPFAM" id="SSF58104">
    <property type="entry name" value="Methyl-accepting chemotaxis protein (MCP) signaling domain"/>
    <property type="match status" value="1"/>
</dbReference>
<dbReference type="Pfam" id="PF00015">
    <property type="entry name" value="MCPsignal"/>
    <property type="match status" value="1"/>
</dbReference>
<evidence type="ECO:0000256" key="1">
    <source>
        <dbReference type="ARBA" id="ARBA00022500"/>
    </source>
</evidence>
<dbReference type="GO" id="GO:0006935">
    <property type="term" value="P:chemotaxis"/>
    <property type="evidence" value="ECO:0007669"/>
    <property type="project" value="UniProtKB-KW"/>
</dbReference>
<dbReference type="CDD" id="cd11386">
    <property type="entry name" value="MCP_signal"/>
    <property type="match status" value="1"/>
</dbReference>
<evidence type="ECO:0000256" key="5">
    <source>
        <dbReference type="SAM" id="Phobius"/>
    </source>
</evidence>
<dbReference type="Gene3D" id="1.10.287.950">
    <property type="entry name" value="Methyl-accepting chemotaxis protein"/>
    <property type="match status" value="1"/>
</dbReference>
<comment type="caution">
    <text evidence="7">The sequence shown here is derived from an EMBL/GenBank/DDBJ whole genome shotgun (WGS) entry which is preliminary data.</text>
</comment>
<dbReference type="InterPro" id="IPR051310">
    <property type="entry name" value="MCP_chemotaxis"/>
</dbReference>
<organism evidence="7 8">
    <name type="scientific">Candidatus Wallbacteria bacterium HGW-Wallbacteria-1</name>
    <dbReference type="NCBI Taxonomy" id="2013854"/>
    <lineage>
        <taxon>Bacteria</taxon>
        <taxon>Candidatus Walliibacteriota</taxon>
    </lineage>
</organism>
<feature type="compositionally biased region" description="Polar residues" evidence="4">
    <location>
        <begin position="629"/>
        <end position="638"/>
    </location>
</feature>
<feature type="domain" description="Methyl-accepting transducer" evidence="6">
    <location>
        <begin position="353"/>
        <end position="582"/>
    </location>
</feature>
<feature type="transmembrane region" description="Helical" evidence="5">
    <location>
        <begin position="12"/>
        <end position="33"/>
    </location>
</feature>
<comment type="similarity">
    <text evidence="2">Belongs to the methyl-accepting chemotaxis (MCP) protein family.</text>
</comment>
<evidence type="ECO:0000256" key="4">
    <source>
        <dbReference type="SAM" id="MobiDB-lite"/>
    </source>
</evidence>
<proteinExistence type="inferred from homology"/>
<keyword evidence="5" id="KW-1133">Transmembrane helix</keyword>
<gene>
    <name evidence="7" type="ORF">CVV64_12045</name>
</gene>
<name>A0A2N1PNF3_9BACT</name>
<dbReference type="Proteomes" id="UP000233256">
    <property type="component" value="Unassembled WGS sequence"/>
</dbReference>
<feature type="region of interest" description="Disordered" evidence="4">
    <location>
        <begin position="608"/>
        <end position="638"/>
    </location>
</feature>
<evidence type="ECO:0000256" key="3">
    <source>
        <dbReference type="PROSITE-ProRule" id="PRU00284"/>
    </source>
</evidence>
<dbReference type="EMBL" id="PGXC01000010">
    <property type="protein sequence ID" value="PKK89878.1"/>
    <property type="molecule type" value="Genomic_DNA"/>
</dbReference>
<dbReference type="PROSITE" id="PS50111">
    <property type="entry name" value="CHEMOTAXIS_TRANSDUC_2"/>
    <property type="match status" value="1"/>
</dbReference>